<dbReference type="InterPro" id="IPR053522">
    <property type="entry name" value="RNA-guided_endonuclease_TnpB"/>
</dbReference>
<dbReference type="GO" id="GO:0006310">
    <property type="term" value="P:DNA recombination"/>
    <property type="evidence" value="ECO:0007669"/>
    <property type="project" value="UniProtKB-KW"/>
</dbReference>
<sequence>MLINKAYKFRLYPSKEQETLIAKTIGCSRFVFNRFLGQWNDTYQKTGKGLTYSSCSAQLTQLKKEFVWLKEVDSIALQSSLKNLADSFTRFFKKQNKAPRFKSKKNPVQSYTTKVTNSNIAIVNNKIKLPKLGLVRLAKSREVEGRILSATVRRNPSGKFFVSIVVKTDVQPLKKTESSIGIDLGIKDFAVFSDGHKMDNHTFTAKMEKKLRREQRKLSRRALNAKNKGMNLLDAKNYQKQKRRVARLHERVMNQRDDFLHKLSTDLIKNHDIVCIEDLNTKGMLRNHKLAKSISDVSWSAFVSKLEYKAKWYGKTIVKISRWYPSSQICSECGHQEGKKSLEIRDWTCSICDKHHDRDINASQNILAEGVRTFHLA</sequence>
<keyword evidence="13" id="KW-1185">Reference proteome</keyword>
<dbReference type="GO" id="GO:0032196">
    <property type="term" value="P:transposition"/>
    <property type="evidence" value="ECO:0007669"/>
    <property type="project" value="UniProtKB-KW"/>
</dbReference>
<dbReference type="PANTHER" id="PTHR30405:SF25">
    <property type="entry name" value="RNA-GUIDED DNA ENDONUCLEASE INSQ-RELATED"/>
    <property type="match status" value="1"/>
</dbReference>
<dbReference type="eggNOG" id="COG0675">
    <property type="taxonomic scope" value="Bacteria"/>
</dbReference>
<comment type="similarity">
    <text evidence="1">In the C-terminal section; belongs to the transposase 35 family.</text>
</comment>
<protein>
    <submittedName>
        <fullName evidence="12">Transposase</fullName>
    </submittedName>
</protein>
<dbReference type="NCBIfam" id="NF040570">
    <property type="entry name" value="guided_TnpB"/>
    <property type="match status" value="1"/>
</dbReference>
<comment type="caution">
    <text evidence="12">The sequence shown here is derived from an EMBL/GenBank/DDBJ whole genome shotgun (WGS) entry which is preliminary data.</text>
</comment>
<evidence type="ECO:0000256" key="8">
    <source>
        <dbReference type="SAM" id="Coils"/>
    </source>
</evidence>
<evidence type="ECO:0000256" key="4">
    <source>
        <dbReference type="ARBA" id="ARBA00022723"/>
    </source>
</evidence>
<evidence type="ECO:0000313" key="12">
    <source>
        <dbReference type="EMBL" id="KGA97855.1"/>
    </source>
</evidence>
<keyword evidence="8" id="KW-0175">Coiled coil</keyword>
<organism evidence="12 13">
    <name type="scientific">Alkalihalobacillus alcalophilus ATCC 27647 = CGMCC 1.3604</name>
    <dbReference type="NCBI Taxonomy" id="1218173"/>
    <lineage>
        <taxon>Bacteria</taxon>
        <taxon>Bacillati</taxon>
        <taxon>Bacillota</taxon>
        <taxon>Bacilli</taxon>
        <taxon>Bacillales</taxon>
        <taxon>Bacillaceae</taxon>
        <taxon>Alkalihalobacillus</taxon>
    </lineage>
</organism>
<evidence type="ECO:0000256" key="3">
    <source>
        <dbReference type="ARBA" id="ARBA00022578"/>
    </source>
</evidence>
<evidence type="ECO:0000256" key="6">
    <source>
        <dbReference type="ARBA" id="ARBA00023125"/>
    </source>
</evidence>
<dbReference type="Pfam" id="PF01385">
    <property type="entry name" value="OrfB_IS605"/>
    <property type="match status" value="1"/>
</dbReference>
<keyword evidence="3" id="KW-0815">Transposition</keyword>
<dbReference type="Proteomes" id="UP000002754">
    <property type="component" value="Unassembled WGS sequence"/>
</dbReference>
<evidence type="ECO:0000256" key="1">
    <source>
        <dbReference type="ARBA" id="ARBA00008761"/>
    </source>
</evidence>
<name>A0A094XGH4_ALKAL</name>
<dbReference type="EMBL" id="ALPT02000020">
    <property type="protein sequence ID" value="KGA97855.1"/>
    <property type="molecule type" value="Genomic_DNA"/>
</dbReference>
<evidence type="ECO:0000256" key="7">
    <source>
        <dbReference type="ARBA" id="ARBA00023172"/>
    </source>
</evidence>
<reference evidence="12 13" key="1">
    <citation type="journal article" date="2014" name="Genome Announc.">
        <title>Draft Genome Sequence of Bacillus alcalophilus AV1934, a Classic Alkaliphile Isolated from Human Feces in 1934.</title>
        <authorList>
            <person name="Attie O."/>
            <person name="Jayaprakash A."/>
            <person name="Shah H."/>
            <person name="Paulsen I.T."/>
            <person name="Morino M."/>
            <person name="Takahashi Y."/>
            <person name="Narumi I."/>
            <person name="Sachidanandam R."/>
            <person name="Satoh K."/>
            <person name="Ito M."/>
            <person name="Krulwich T.A."/>
        </authorList>
    </citation>
    <scope>NUCLEOTIDE SEQUENCE [LARGE SCALE GENOMIC DNA]</scope>
    <source>
        <strain evidence="12 13">AV1934</strain>
    </source>
</reference>
<evidence type="ECO:0000259" key="11">
    <source>
        <dbReference type="Pfam" id="PF12323"/>
    </source>
</evidence>
<keyword evidence="6" id="KW-0238">DNA-binding</keyword>
<feature type="domain" description="Transposase putative helix-turn-helix" evidence="11">
    <location>
        <begin position="1"/>
        <end position="48"/>
    </location>
</feature>
<dbReference type="InterPro" id="IPR001959">
    <property type="entry name" value="Transposase"/>
</dbReference>
<dbReference type="PANTHER" id="PTHR30405">
    <property type="entry name" value="TRANSPOSASE"/>
    <property type="match status" value="1"/>
</dbReference>
<dbReference type="NCBIfam" id="TIGR01766">
    <property type="entry name" value="IS200/IS605 family accessory protein TnpB-like domain"/>
    <property type="match status" value="1"/>
</dbReference>
<keyword evidence="4" id="KW-0479">Metal-binding</keyword>
<dbReference type="InterPro" id="IPR010095">
    <property type="entry name" value="Cas12f1-like_TNB"/>
</dbReference>
<dbReference type="InterPro" id="IPR051399">
    <property type="entry name" value="RNA-guided_DNA_endo/Transpos"/>
</dbReference>
<dbReference type="AlphaFoldDB" id="A0A094XGH4"/>
<evidence type="ECO:0000313" key="13">
    <source>
        <dbReference type="Proteomes" id="UP000002754"/>
    </source>
</evidence>
<dbReference type="Pfam" id="PF12323">
    <property type="entry name" value="HTH_OrfB_IS605"/>
    <property type="match status" value="1"/>
</dbReference>
<dbReference type="Pfam" id="PF07282">
    <property type="entry name" value="Cas12f1-like_TNB"/>
    <property type="match status" value="1"/>
</dbReference>
<feature type="domain" description="Probable transposase IS891/IS1136/IS1341" evidence="9">
    <location>
        <begin position="164"/>
        <end position="287"/>
    </location>
</feature>
<dbReference type="GO" id="GO:0046872">
    <property type="term" value="F:metal ion binding"/>
    <property type="evidence" value="ECO:0007669"/>
    <property type="project" value="UniProtKB-KW"/>
</dbReference>
<feature type="coiled-coil region" evidence="8">
    <location>
        <begin position="208"/>
        <end position="258"/>
    </location>
</feature>
<comment type="similarity">
    <text evidence="2">In the N-terminal section; belongs to the transposase 2 family.</text>
</comment>
<gene>
    <name evidence="12" type="ORF">BALCAV_0208010</name>
</gene>
<dbReference type="InterPro" id="IPR021027">
    <property type="entry name" value="Transposase_put_HTH"/>
</dbReference>
<feature type="domain" description="Cas12f1-like TNB" evidence="10">
    <location>
        <begin position="299"/>
        <end position="366"/>
    </location>
</feature>
<dbReference type="GO" id="GO:0003677">
    <property type="term" value="F:DNA binding"/>
    <property type="evidence" value="ECO:0007669"/>
    <property type="project" value="UniProtKB-KW"/>
</dbReference>
<proteinExistence type="inferred from homology"/>
<dbReference type="NCBIfam" id="NF038281">
    <property type="entry name" value="IS200_TnpB"/>
    <property type="match status" value="1"/>
</dbReference>
<keyword evidence="7" id="KW-0233">DNA recombination</keyword>
<dbReference type="RefSeq" id="WP_040323773.1">
    <property type="nucleotide sequence ID" value="NZ_ALPT02000020.1"/>
</dbReference>
<dbReference type="STRING" id="1218173.BALCAV_0208010"/>
<evidence type="ECO:0000256" key="2">
    <source>
        <dbReference type="ARBA" id="ARBA00011044"/>
    </source>
</evidence>
<keyword evidence="5" id="KW-0862">Zinc</keyword>
<evidence type="ECO:0000259" key="9">
    <source>
        <dbReference type="Pfam" id="PF01385"/>
    </source>
</evidence>
<evidence type="ECO:0000256" key="5">
    <source>
        <dbReference type="ARBA" id="ARBA00022833"/>
    </source>
</evidence>
<accession>A0A094XGH4</accession>
<evidence type="ECO:0000259" key="10">
    <source>
        <dbReference type="Pfam" id="PF07282"/>
    </source>
</evidence>